<reference evidence="1" key="1">
    <citation type="submission" date="2021-01" db="EMBL/GenBank/DDBJ databases">
        <authorList>
            <person name="Corre E."/>
            <person name="Pelletier E."/>
            <person name="Niang G."/>
            <person name="Scheremetjew M."/>
            <person name="Finn R."/>
            <person name="Kale V."/>
            <person name="Holt S."/>
            <person name="Cochrane G."/>
            <person name="Meng A."/>
            <person name="Brown T."/>
            <person name="Cohen L."/>
        </authorList>
    </citation>
    <scope>NUCLEOTIDE SEQUENCE</scope>
    <source>
        <strain evidence="1">NIES-381</strain>
    </source>
</reference>
<organism evidence="1">
    <name type="scientific">Eutreptiella gymnastica</name>
    <dbReference type="NCBI Taxonomy" id="73025"/>
    <lineage>
        <taxon>Eukaryota</taxon>
        <taxon>Discoba</taxon>
        <taxon>Euglenozoa</taxon>
        <taxon>Euglenida</taxon>
        <taxon>Spirocuta</taxon>
        <taxon>Euglenophyceae</taxon>
        <taxon>Eutreptiales</taxon>
        <taxon>Eutreptiaceae</taxon>
        <taxon>Eutreptiella</taxon>
    </lineage>
</organism>
<sequence>MQLNQCPSFITNVGHGPRPGGMRQDRIVNVGWRHILVRACYHWGCLSPEPELRPLPCDGPEARRAPRMRRGPPFAESCVATENAARVVRMVRGPVPTPGYIPL</sequence>
<gene>
    <name evidence="1" type="ORF">EGYM00392_LOCUS45353</name>
</gene>
<dbReference type="EMBL" id="HBGA01122986">
    <property type="protein sequence ID" value="CAD9034203.1"/>
    <property type="molecule type" value="Transcribed_RNA"/>
</dbReference>
<accession>A0A7S1NQM1</accession>
<name>A0A7S1NQM1_9EUGL</name>
<evidence type="ECO:0000313" key="1">
    <source>
        <dbReference type="EMBL" id="CAD9034203.1"/>
    </source>
</evidence>
<dbReference type="AlphaFoldDB" id="A0A7S1NQM1"/>
<protein>
    <submittedName>
        <fullName evidence="1">Uncharacterized protein</fullName>
    </submittedName>
</protein>
<proteinExistence type="predicted"/>